<evidence type="ECO:0000256" key="3">
    <source>
        <dbReference type="ARBA" id="ARBA00006674"/>
    </source>
</evidence>
<dbReference type="Pfam" id="PF03813">
    <property type="entry name" value="Nrap"/>
    <property type="match status" value="1"/>
</dbReference>
<keyword evidence="5" id="KW-0158">Chromosome</keyword>
<evidence type="ECO:0000256" key="5">
    <source>
        <dbReference type="ARBA" id="ARBA00022454"/>
    </source>
</evidence>
<evidence type="ECO:0000259" key="13">
    <source>
        <dbReference type="Pfam" id="PF17403"/>
    </source>
</evidence>
<dbReference type="Gene3D" id="1.10.1410.10">
    <property type="match status" value="2"/>
</dbReference>
<proteinExistence type="inferred from homology"/>
<name>A0A2S2Q4D4_9HEMI</name>
<evidence type="ECO:0000259" key="16">
    <source>
        <dbReference type="Pfam" id="PF17406"/>
    </source>
</evidence>
<comment type="function">
    <text evidence="8">Part of the small subunit (SSU) processome, first precursor of the small eukaryotic ribosomal subunit. During the assembly of the SSU processome in the nucleolus, many ribosome biogenesis factors, an RNA chaperone and ribosomal proteins associate with the nascent pre-rRNA and work in concert to generate RNA folding, modifications, rearrangements and cleavage as well as targeted degradation of pre-ribosomal RNA by the RNA exosome.</text>
</comment>
<dbReference type="GO" id="GO:0006364">
    <property type="term" value="P:rRNA processing"/>
    <property type="evidence" value="ECO:0007669"/>
    <property type="project" value="TreeGrafter"/>
</dbReference>
<feature type="domain" description="Nrap protein" evidence="14">
    <location>
        <begin position="444"/>
        <end position="600"/>
    </location>
</feature>
<evidence type="ECO:0000256" key="7">
    <source>
        <dbReference type="ARBA" id="ARBA00023242"/>
    </source>
</evidence>
<comment type="similarity">
    <text evidence="3 10">Belongs to the NRAP family.</text>
</comment>
<evidence type="ECO:0000256" key="11">
    <source>
        <dbReference type="SAM" id="MobiDB-lite"/>
    </source>
</evidence>
<dbReference type="InterPro" id="IPR035082">
    <property type="entry name" value="Nrap_D1"/>
</dbReference>
<feature type="domain" description="Nrap protein" evidence="13">
    <location>
        <begin position="299"/>
        <end position="440"/>
    </location>
</feature>
<organism evidence="18">
    <name type="scientific">Sipha flava</name>
    <name type="common">yellow sugarcane aphid</name>
    <dbReference type="NCBI Taxonomy" id="143950"/>
    <lineage>
        <taxon>Eukaryota</taxon>
        <taxon>Metazoa</taxon>
        <taxon>Ecdysozoa</taxon>
        <taxon>Arthropoda</taxon>
        <taxon>Hexapoda</taxon>
        <taxon>Insecta</taxon>
        <taxon>Pterygota</taxon>
        <taxon>Neoptera</taxon>
        <taxon>Paraneoptera</taxon>
        <taxon>Hemiptera</taxon>
        <taxon>Sternorrhyncha</taxon>
        <taxon>Aphidomorpha</taxon>
        <taxon>Aphidoidea</taxon>
        <taxon>Aphididae</taxon>
        <taxon>Sipha</taxon>
    </lineage>
</organism>
<dbReference type="InterPro" id="IPR035368">
    <property type="entry name" value="Nrap_D3"/>
</dbReference>
<evidence type="ECO:0000259" key="17">
    <source>
        <dbReference type="Pfam" id="PF17407"/>
    </source>
</evidence>
<feature type="region of interest" description="Disordered" evidence="11">
    <location>
        <begin position="1"/>
        <end position="28"/>
    </location>
</feature>
<comment type="subunit">
    <text evidence="9">Part of the small subunit (SSU) processome, composed of more than 70 proteins and the RNA chaperone small nucleolar RNA (snoRNA) U3.</text>
</comment>
<dbReference type="Proteomes" id="UP000694846">
    <property type="component" value="Unplaced"/>
</dbReference>
<dbReference type="PANTHER" id="PTHR17972:SF0">
    <property type="entry name" value="NUCLEOLAR PROTEIN 6"/>
    <property type="match status" value="1"/>
</dbReference>
<dbReference type="SUPFAM" id="SSF81631">
    <property type="entry name" value="PAP/OAS1 substrate-binding domain"/>
    <property type="match status" value="1"/>
</dbReference>
<dbReference type="Pfam" id="PF17406">
    <property type="entry name" value="Nrap_D5"/>
    <property type="match status" value="1"/>
</dbReference>
<reference evidence="20" key="2">
    <citation type="submission" date="2025-04" db="UniProtKB">
        <authorList>
            <consortium name="RefSeq"/>
        </authorList>
    </citation>
    <scope>IDENTIFICATION</scope>
</reference>
<dbReference type="Pfam" id="PF17405">
    <property type="entry name" value="Nrap_D4"/>
    <property type="match status" value="1"/>
</dbReference>
<evidence type="ECO:0000256" key="4">
    <source>
        <dbReference type="ARBA" id="ARBA00016437"/>
    </source>
</evidence>
<dbReference type="InterPro" id="IPR005554">
    <property type="entry name" value="NOL6/Upt22"/>
</dbReference>
<dbReference type="InterPro" id="IPR035369">
    <property type="entry name" value="Nrap_D4"/>
</dbReference>
<dbReference type="EMBL" id="GGMS01003394">
    <property type="protein sequence ID" value="MBY72597.1"/>
    <property type="molecule type" value="Transcribed_RNA"/>
</dbReference>
<dbReference type="GO" id="GO:0034456">
    <property type="term" value="C:UTP-C complex"/>
    <property type="evidence" value="ECO:0007669"/>
    <property type="project" value="TreeGrafter"/>
</dbReference>
<evidence type="ECO:0000256" key="1">
    <source>
        <dbReference type="ARBA" id="ARBA00004286"/>
    </source>
</evidence>
<dbReference type="Pfam" id="PF17403">
    <property type="entry name" value="Nrap_D2"/>
    <property type="match status" value="1"/>
</dbReference>
<evidence type="ECO:0000256" key="6">
    <source>
        <dbReference type="ARBA" id="ARBA00022884"/>
    </source>
</evidence>
<gene>
    <name evidence="18" type="primary">nol6</name>
    <name evidence="20" type="synonym">LOC112690454</name>
    <name evidence="18" type="ORF">g.48932</name>
</gene>
<evidence type="ECO:0000313" key="20">
    <source>
        <dbReference type="RefSeq" id="XP_025420255.1"/>
    </source>
</evidence>
<dbReference type="AlphaFoldDB" id="A0A2S2Q4D4"/>
<dbReference type="InterPro" id="IPR035367">
    <property type="entry name" value="Nrap_D2"/>
</dbReference>
<dbReference type="GO" id="GO:0006409">
    <property type="term" value="P:tRNA export from nucleus"/>
    <property type="evidence" value="ECO:0007669"/>
    <property type="project" value="TreeGrafter"/>
</dbReference>
<dbReference type="RefSeq" id="XP_025420255.1">
    <property type="nucleotide sequence ID" value="XM_025564470.1"/>
</dbReference>
<evidence type="ECO:0000256" key="9">
    <source>
        <dbReference type="ARBA" id="ARBA00035020"/>
    </source>
</evidence>
<evidence type="ECO:0000256" key="8">
    <source>
        <dbReference type="ARBA" id="ARBA00035000"/>
    </source>
</evidence>
<dbReference type="OrthoDB" id="10251401at2759"/>
<evidence type="ECO:0000259" key="14">
    <source>
        <dbReference type="Pfam" id="PF17404"/>
    </source>
</evidence>
<dbReference type="InterPro" id="IPR035370">
    <property type="entry name" value="Nrap_D5"/>
</dbReference>
<feature type="domain" description="Nrap protein" evidence="17">
    <location>
        <begin position="991"/>
        <end position="1122"/>
    </location>
</feature>
<sequence length="1132" mass="130404">MVVETVAMMEPSTGGDSGIKRKKKQNTDVNKRIKPPTAEELNKLRETENMFLSNMFRLQIDEMLKEVKPKQTTLDKINEWFDKLTTALVQDMDTSNYKKELLSNVNISQMSAPFHLKPQNNNDGTFRFTKPCSLKIVGSHSIGISLMPLIKVDVSIQMDKTFFHKKDYTDEKYFRKKAFYLQCLAKELMKIPDLVENEIQFSYESHSYYSPVLVIKPTGSLGKKCSFYLRVVPESNIYSLHKFSPTINNIDCQWYFNNGVDNNPKNYPTPYYNSLILQDLIMEENEILLKEIIDGNQNIQDAIILLKIWLTQKNIGEYGNITNYILSLYVVYLFKNHKINKFMSSYQIIRNVWLYFGKSDWLNDGITLFNYESKIDIKIPSMSDFHSSFQVVFVDSSGYFNICANVFKSNYIYIKNECNFAVEMLDNSNMNSFPCLFLTKVSFLQQFDHYINFKDIKVIRNVVDQHGDKKLKLDLRDDLALQFQQIIEPILISSLGDRISEICFKVFQKPDDIMTIQEPFTDFLIGLKLNSQRANIVVERGPTANLPEAKEFRSFWKEKSQLRRFKDGEVCEAVVWADSKVSVSKKRCLTRDIVQYVFLDKLSISSKQFIYIADQAESVLHNPFIVPIGFEYGTGEAASLCCIDTFNEVGKSIRSLEGLPLTVNSVQGISPVLRYADVIPPLSRTHVDNKKKRKTKGNCILTPTDEEIKIAPGLVEPIEGVLQFASSGKWPNELKAVRRMITAFYINLAARLNNECNLTSQPFVNHIDIMKNGFVFRFRIYYPGEVSLIKKEVMSDGMIRYRDTVESLNLERTMVQLPTLTSSLHGLHVQYPSYGPTCCLAKRWIRSQLIDSSHFPDICVELLVASYYLQPEPFKVTTQPTIGFFHFLRKLALTDWFREFVIINFNNDIQKDHISSMECFIASQQDYSSRPAMLLVTPYDLDGTAWTKEVPTFTILARLMHLSRKALDVAEESLLTNGTVDHFKQIFRPSLDEYDIIIRLRNIMNPLRHMAIDAQMAKIYTLEPPEEKEKIPIIGLNPVQELLNVLRDSYSENALFFHDTYGGNVIGVVFKPDVLKTTDFKVTNVNGQKLQKSSNNRRQVGFNLDAFIEDINVYGGFIVKEIEKCNKSLFVN</sequence>
<keyword evidence="7 10" id="KW-0539">Nucleus</keyword>
<keyword evidence="19" id="KW-1185">Reference proteome</keyword>
<dbReference type="PANTHER" id="PTHR17972">
    <property type="entry name" value="NUCLEOLAR RNA-ASSOCIATED PROTEIN"/>
    <property type="match status" value="1"/>
</dbReference>
<evidence type="ECO:0000313" key="18">
    <source>
        <dbReference type="EMBL" id="MBY72597.1"/>
    </source>
</evidence>
<dbReference type="Pfam" id="PF17407">
    <property type="entry name" value="Nrap_D6"/>
    <property type="match status" value="1"/>
</dbReference>
<keyword evidence="6 10" id="KW-0694">RNA-binding</keyword>
<dbReference type="FunFam" id="1.10.1410.10:FF:000006">
    <property type="entry name" value="Nucleolar protein 6"/>
    <property type="match status" value="1"/>
</dbReference>
<dbReference type="GO" id="GO:0032545">
    <property type="term" value="C:CURI complex"/>
    <property type="evidence" value="ECO:0007669"/>
    <property type="project" value="TreeGrafter"/>
</dbReference>
<feature type="domain" description="Nrap protein" evidence="12">
    <location>
        <begin position="152"/>
        <end position="292"/>
    </location>
</feature>
<comment type="subcellular location">
    <subcellularLocation>
        <location evidence="1">Chromosome</location>
    </subcellularLocation>
    <subcellularLocation>
        <location evidence="2 10">Nucleus</location>
        <location evidence="2 10">Nucleolus</location>
    </subcellularLocation>
</comment>
<dbReference type="InterPro" id="IPR035371">
    <property type="entry name" value="Nrap_D6"/>
</dbReference>
<evidence type="ECO:0000256" key="10">
    <source>
        <dbReference type="RuleBase" id="RU364032"/>
    </source>
</evidence>
<dbReference type="GO" id="GO:0003723">
    <property type="term" value="F:RNA binding"/>
    <property type="evidence" value="ECO:0007669"/>
    <property type="project" value="UniProtKB-KW"/>
</dbReference>
<feature type="domain" description="Nrap protein" evidence="15">
    <location>
        <begin position="633"/>
        <end position="828"/>
    </location>
</feature>
<dbReference type="Gene3D" id="3.30.70.3030">
    <property type="match status" value="1"/>
</dbReference>
<accession>A0A2S2Q4D4</accession>
<evidence type="ECO:0000313" key="19">
    <source>
        <dbReference type="Proteomes" id="UP000694846"/>
    </source>
</evidence>
<feature type="domain" description="Nrap protein" evidence="16">
    <location>
        <begin position="831"/>
        <end position="989"/>
    </location>
</feature>
<dbReference type="GO" id="GO:0005694">
    <property type="term" value="C:chromosome"/>
    <property type="evidence" value="ECO:0007669"/>
    <property type="project" value="UniProtKB-SubCell"/>
</dbReference>
<reference evidence="18" key="1">
    <citation type="submission" date="2018-04" db="EMBL/GenBank/DDBJ databases">
        <title>Transcriptome assembly of Sipha flava.</title>
        <authorList>
            <person name="Scully E.D."/>
            <person name="Geib S.M."/>
            <person name="Palmer N.A."/>
            <person name="Koch K."/>
            <person name="Bradshaw J."/>
            <person name="Heng-Moss T."/>
            <person name="Sarath G."/>
        </authorList>
    </citation>
    <scope>NUCLEOTIDE SEQUENCE</scope>
</reference>
<protein>
    <recommendedName>
        <fullName evidence="4 10">Nucleolar protein 6</fullName>
    </recommendedName>
</protein>
<evidence type="ECO:0000259" key="15">
    <source>
        <dbReference type="Pfam" id="PF17405"/>
    </source>
</evidence>
<evidence type="ECO:0000259" key="12">
    <source>
        <dbReference type="Pfam" id="PF03813"/>
    </source>
</evidence>
<dbReference type="GO" id="GO:0032040">
    <property type="term" value="C:small-subunit processome"/>
    <property type="evidence" value="ECO:0007669"/>
    <property type="project" value="TreeGrafter"/>
</dbReference>
<dbReference type="Pfam" id="PF17404">
    <property type="entry name" value="Nrap_D3"/>
    <property type="match status" value="1"/>
</dbReference>
<evidence type="ECO:0000256" key="2">
    <source>
        <dbReference type="ARBA" id="ARBA00004604"/>
    </source>
</evidence>